<evidence type="ECO:0000313" key="2">
    <source>
        <dbReference type="Proteomes" id="UP000280395"/>
    </source>
</evidence>
<sequence>QAELGLDVPLMELFQTESLRAYVQAAATFRAGSVEDFDDLRDFLSELEAI</sequence>
<dbReference type="Proteomes" id="UP000280395">
    <property type="component" value="Unassembled WGS sequence"/>
</dbReference>
<gene>
    <name evidence="1" type="ORF">ALP29_03428</name>
</gene>
<comment type="caution">
    <text evidence="1">The sequence shown here is derived from an EMBL/GenBank/DDBJ whole genome shotgun (WGS) entry which is preliminary data.</text>
</comment>
<protein>
    <submittedName>
        <fullName evidence="1">Uncharacterized protein</fullName>
    </submittedName>
</protein>
<evidence type="ECO:0000313" key="1">
    <source>
        <dbReference type="EMBL" id="RMU55036.1"/>
    </source>
</evidence>
<dbReference type="AlphaFoldDB" id="A0A3M5VA97"/>
<organism evidence="1 2">
    <name type="scientific">Pseudomonas syringae pv. avii</name>
    <dbReference type="NCBI Taxonomy" id="663959"/>
    <lineage>
        <taxon>Bacteria</taxon>
        <taxon>Pseudomonadati</taxon>
        <taxon>Pseudomonadota</taxon>
        <taxon>Gammaproteobacteria</taxon>
        <taxon>Pseudomonadales</taxon>
        <taxon>Pseudomonadaceae</taxon>
        <taxon>Pseudomonas</taxon>
        <taxon>Pseudomonas syringae</taxon>
    </lineage>
</organism>
<proteinExistence type="predicted"/>
<feature type="non-terminal residue" evidence="1">
    <location>
        <position position="1"/>
    </location>
</feature>
<accession>A0A3M5VA97</accession>
<dbReference type="EMBL" id="RBUA01000806">
    <property type="protein sequence ID" value="RMU55036.1"/>
    <property type="molecule type" value="Genomic_DNA"/>
</dbReference>
<name>A0A3M5VA97_PSESX</name>
<reference evidence="1 2" key="1">
    <citation type="submission" date="2018-08" db="EMBL/GenBank/DDBJ databases">
        <title>Recombination of ecologically and evolutionarily significant loci maintains genetic cohesion in the Pseudomonas syringae species complex.</title>
        <authorList>
            <person name="Dillon M."/>
            <person name="Thakur S."/>
            <person name="Almeida R.N.D."/>
            <person name="Weir B.S."/>
            <person name="Guttman D.S."/>
        </authorList>
    </citation>
    <scope>NUCLEOTIDE SEQUENCE [LARGE SCALE GENOMIC DNA]</scope>
    <source>
        <strain evidence="1 2">ICMP 14479</strain>
    </source>
</reference>